<protein>
    <submittedName>
        <fullName evidence="1">Uncharacterized protein</fullName>
    </submittedName>
</protein>
<keyword evidence="2" id="KW-1185">Reference proteome</keyword>
<name>A0AA88YBS9_PINIB</name>
<dbReference type="Proteomes" id="UP001186944">
    <property type="component" value="Unassembled WGS sequence"/>
</dbReference>
<dbReference type="AlphaFoldDB" id="A0AA88YBS9"/>
<gene>
    <name evidence="1" type="ORF">FSP39_009300</name>
</gene>
<evidence type="ECO:0000313" key="2">
    <source>
        <dbReference type="Proteomes" id="UP001186944"/>
    </source>
</evidence>
<evidence type="ECO:0000313" key="1">
    <source>
        <dbReference type="EMBL" id="KAK3102169.1"/>
    </source>
</evidence>
<proteinExistence type="predicted"/>
<accession>A0AA88YBS9</accession>
<comment type="caution">
    <text evidence="1">The sequence shown here is derived from an EMBL/GenBank/DDBJ whole genome shotgun (WGS) entry which is preliminary data.</text>
</comment>
<organism evidence="1 2">
    <name type="scientific">Pinctada imbricata</name>
    <name type="common">Atlantic pearl-oyster</name>
    <name type="synonym">Pinctada martensii</name>
    <dbReference type="NCBI Taxonomy" id="66713"/>
    <lineage>
        <taxon>Eukaryota</taxon>
        <taxon>Metazoa</taxon>
        <taxon>Spiralia</taxon>
        <taxon>Lophotrochozoa</taxon>
        <taxon>Mollusca</taxon>
        <taxon>Bivalvia</taxon>
        <taxon>Autobranchia</taxon>
        <taxon>Pteriomorphia</taxon>
        <taxon>Pterioida</taxon>
        <taxon>Pterioidea</taxon>
        <taxon>Pteriidae</taxon>
        <taxon>Pinctada</taxon>
    </lineage>
</organism>
<reference evidence="1" key="1">
    <citation type="submission" date="2019-08" db="EMBL/GenBank/DDBJ databases">
        <title>The improved chromosome-level genome for the pearl oyster Pinctada fucata martensii using PacBio sequencing and Hi-C.</title>
        <authorList>
            <person name="Zheng Z."/>
        </authorList>
    </citation>
    <scope>NUCLEOTIDE SEQUENCE</scope>
    <source>
        <strain evidence="1">ZZ-2019</strain>
        <tissue evidence="1">Adductor muscle</tissue>
    </source>
</reference>
<sequence length="352" mass="41074">MAGGKVESNVKSGLYPFHTSDWKNSHLQSLAIFYKDECVPLQEIIGCMKSLCVPRSRPLDDDSHYVPHIVNEIVAFTKQIWSSSVKTEDLQQAGEFRHTMEQLLQMKRDFFSNENHFRTEHSDLLKDNLNFRIFNDWCSHMMRFLSWLDIFLRRLRDDVLNEGACTQLFMQFSMIFLLVPEIGESLKSQMWIGGDKVSGIPAVRFSRFSMNDKSDTVQIVTMAEMKDLDSAKRKCCNPHNPVFKAHENLSNSLLGQHGIELLLEAKRSYFRPKAFGMICISSKIIFTYLDIDNDHLRVINGDNEKDCCHNYRSYIHYSRPFDFMNAEDRSEILEALFLFGYIQSSEYELYRC</sequence>
<dbReference type="EMBL" id="VSWD01000005">
    <property type="protein sequence ID" value="KAK3102169.1"/>
    <property type="molecule type" value="Genomic_DNA"/>
</dbReference>